<dbReference type="Gene3D" id="3.30.1460.20">
    <property type="match status" value="1"/>
</dbReference>
<comment type="function">
    <text evidence="7">Functions as actin-binding component of the Arp2/3 complex which is involved in regulation of actin polymerization and together with an activating nucleation-promoting factor (NPF) mediates the formation of branched actin networks.</text>
</comment>
<dbReference type="Pfam" id="PF04045">
    <property type="entry name" value="P34-Arc"/>
    <property type="match status" value="1"/>
</dbReference>
<proteinExistence type="inferred from homology"/>
<keyword evidence="4 7" id="KW-0009">Actin-binding</keyword>
<dbReference type="PANTHER" id="PTHR12058:SF0">
    <property type="entry name" value="ACTIN-RELATED PROTEIN 2_3 COMPLEX SUBUNIT 2"/>
    <property type="match status" value="1"/>
</dbReference>
<keyword evidence="10" id="KW-1185">Reference proteome</keyword>
<comment type="caution">
    <text evidence="9">The sequence shown here is derived from an EMBL/GenBank/DDBJ whole genome shotgun (WGS) entry which is preliminary data.</text>
</comment>
<evidence type="ECO:0000313" key="10">
    <source>
        <dbReference type="Proteomes" id="UP001166674"/>
    </source>
</evidence>
<evidence type="ECO:0000256" key="3">
    <source>
        <dbReference type="ARBA" id="ARBA00022490"/>
    </source>
</evidence>
<sequence length="87" mass="10017">MLLWATTWATLPLCCSLATPMLALDNTINLIHTFRDYLHHHIKCSKAYIHTRMPAKTSDFLKVLNRARPDAEKKEMKTITGKTFSSR</sequence>
<dbReference type="GO" id="GO:0051015">
    <property type="term" value="F:actin filament binding"/>
    <property type="evidence" value="ECO:0007669"/>
    <property type="project" value="TreeGrafter"/>
</dbReference>
<reference evidence="9" key="1">
    <citation type="submission" date="2020-03" db="EMBL/GenBank/DDBJ databases">
        <title>Studies in the Genomics of Life Span.</title>
        <authorList>
            <person name="Glass D."/>
        </authorList>
    </citation>
    <scope>NUCLEOTIDE SEQUENCE</scope>
    <source>
        <strain evidence="9">SUZIE</strain>
        <tissue evidence="9">Muscle</tissue>
    </source>
</reference>
<keyword evidence="8" id="KW-0732">Signal</keyword>
<name>A0AA41MNB0_SCICA</name>
<dbReference type="EMBL" id="JAATJV010242791">
    <property type="protein sequence ID" value="MBZ3875134.1"/>
    <property type="molecule type" value="Genomic_DNA"/>
</dbReference>
<feature type="chain" id="PRO_5041337724" description="Arp2/3 complex 34 kDa subunit" evidence="8">
    <location>
        <begin position="24"/>
        <end position="87"/>
    </location>
</feature>
<gene>
    <name evidence="9" type="ORF">SUZIE_131420</name>
</gene>
<dbReference type="InterPro" id="IPR007188">
    <property type="entry name" value="ARPC2"/>
</dbReference>
<comment type="function">
    <text evidence="6">Actin-binding component of the Arp2/3 complex, a multiprotein complex that mediates actin polymerization upon stimulation by nucleation-promoting factor (NPF). The Arp2/3 complex mediates the formation of branched actin networks in the cytoplasm, providing the force for cell motility. Seems to contact the mother actin filament. In addition to its role in the cytoplasmic cytoskeleton, the Arp2/3 complex also promotes actin polymerization in the nucleus, thereby regulating gene transcription and repair of damaged DNA. The Arp2/3 complex promotes homologous recombination (HR) repair in response to DNA damage by promoting nuclear actin polymerization, leading to drive motility of double-strand breaks (DSBs).</text>
</comment>
<feature type="signal peptide" evidence="8">
    <location>
        <begin position="1"/>
        <end position="23"/>
    </location>
</feature>
<comment type="subunit">
    <text evidence="7">Component of the Arp2/3 complex composed of ARP2, ARP3, ARPC1B/p41-ARC, ARPC2/p34-ARC, ARPC3/p21-ARC, ARPC4/p20-ARC and ARPC5/p16-ARC. Interacts with SHANK3; the interaction probably mediates the association of SHANK3 with the Arp2/3 complex.</text>
</comment>
<dbReference type="GO" id="GO:0005200">
    <property type="term" value="F:structural constituent of cytoskeleton"/>
    <property type="evidence" value="ECO:0007669"/>
    <property type="project" value="TreeGrafter"/>
</dbReference>
<evidence type="ECO:0000256" key="2">
    <source>
        <dbReference type="ARBA" id="ARBA00007192"/>
    </source>
</evidence>
<dbReference type="Proteomes" id="UP001166674">
    <property type="component" value="Unassembled WGS sequence"/>
</dbReference>
<accession>A0AA41MNB0</accession>
<dbReference type="SUPFAM" id="SSF69645">
    <property type="entry name" value="Arp2/3 complex subunits"/>
    <property type="match status" value="1"/>
</dbReference>
<dbReference type="GO" id="GO:0034314">
    <property type="term" value="P:Arp2/3 complex-mediated actin nucleation"/>
    <property type="evidence" value="ECO:0007669"/>
    <property type="project" value="InterPro"/>
</dbReference>
<evidence type="ECO:0000256" key="1">
    <source>
        <dbReference type="ARBA" id="ARBA00004245"/>
    </source>
</evidence>
<organism evidence="9 10">
    <name type="scientific">Sciurus carolinensis</name>
    <name type="common">Eastern gray squirrel</name>
    <dbReference type="NCBI Taxonomy" id="30640"/>
    <lineage>
        <taxon>Eukaryota</taxon>
        <taxon>Metazoa</taxon>
        <taxon>Chordata</taxon>
        <taxon>Craniata</taxon>
        <taxon>Vertebrata</taxon>
        <taxon>Euteleostomi</taxon>
        <taxon>Mammalia</taxon>
        <taxon>Eutheria</taxon>
        <taxon>Euarchontoglires</taxon>
        <taxon>Glires</taxon>
        <taxon>Rodentia</taxon>
        <taxon>Sciuromorpha</taxon>
        <taxon>Sciuridae</taxon>
        <taxon>Sciurinae</taxon>
        <taxon>Sciurini</taxon>
        <taxon>Sciurus</taxon>
    </lineage>
</organism>
<evidence type="ECO:0000256" key="6">
    <source>
        <dbReference type="ARBA" id="ARBA00045903"/>
    </source>
</evidence>
<dbReference type="PANTHER" id="PTHR12058">
    <property type="entry name" value="ARP2/3 COMPLEX 34 KDA SUBUNIT"/>
    <property type="match status" value="1"/>
</dbReference>
<evidence type="ECO:0000256" key="4">
    <source>
        <dbReference type="ARBA" id="ARBA00023203"/>
    </source>
</evidence>
<evidence type="ECO:0000256" key="7">
    <source>
        <dbReference type="RuleBase" id="RU364015"/>
    </source>
</evidence>
<evidence type="ECO:0000256" key="8">
    <source>
        <dbReference type="SAM" id="SignalP"/>
    </source>
</evidence>
<comment type="similarity">
    <text evidence="2 7">Belongs to the ARPC2 family.</text>
</comment>
<dbReference type="InterPro" id="IPR034666">
    <property type="entry name" value="ARPC2/4"/>
</dbReference>
<dbReference type="GO" id="GO:0030041">
    <property type="term" value="P:actin filament polymerization"/>
    <property type="evidence" value="ECO:0007669"/>
    <property type="project" value="InterPro"/>
</dbReference>
<evidence type="ECO:0000313" key="9">
    <source>
        <dbReference type="EMBL" id="MBZ3875134.1"/>
    </source>
</evidence>
<comment type="subcellular location">
    <subcellularLocation>
        <location evidence="1 7">Cytoplasm</location>
        <location evidence="1 7">Cytoskeleton</location>
    </subcellularLocation>
</comment>
<keyword evidence="5 7" id="KW-0206">Cytoskeleton</keyword>
<dbReference type="AlphaFoldDB" id="A0AA41MNB0"/>
<keyword evidence="3 7" id="KW-0963">Cytoplasm</keyword>
<protein>
    <recommendedName>
        <fullName evidence="7">Arp2/3 complex 34 kDa subunit</fullName>
    </recommendedName>
</protein>
<evidence type="ECO:0000256" key="5">
    <source>
        <dbReference type="ARBA" id="ARBA00023212"/>
    </source>
</evidence>
<dbReference type="GO" id="GO:0005885">
    <property type="term" value="C:Arp2/3 protein complex"/>
    <property type="evidence" value="ECO:0007669"/>
    <property type="project" value="InterPro"/>
</dbReference>